<dbReference type="InterPro" id="IPR003439">
    <property type="entry name" value="ABC_transporter-like_ATP-bd"/>
</dbReference>
<reference evidence="10" key="2">
    <citation type="submission" date="2020-09" db="EMBL/GenBank/DDBJ databases">
        <authorList>
            <person name="Sun Q."/>
            <person name="Zhou Y."/>
        </authorList>
    </citation>
    <scope>NUCLEOTIDE SEQUENCE</scope>
    <source>
        <strain evidence="10">CGMCC 4.7308</strain>
    </source>
</reference>
<evidence type="ECO:0000256" key="2">
    <source>
        <dbReference type="ARBA" id="ARBA00022448"/>
    </source>
</evidence>
<organism evidence="10 11">
    <name type="scientific">Nakamurella endophytica</name>
    <dbReference type="NCBI Taxonomy" id="1748367"/>
    <lineage>
        <taxon>Bacteria</taxon>
        <taxon>Bacillati</taxon>
        <taxon>Actinomycetota</taxon>
        <taxon>Actinomycetes</taxon>
        <taxon>Nakamurellales</taxon>
        <taxon>Nakamurellaceae</taxon>
        <taxon>Nakamurella</taxon>
    </lineage>
</organism>
<dbReference type="CDD" id="cd03215">
    <property type="entry name" value="ABC_Carb_Monos_II"/>
    <property type="match status" value="1"/>
</dbReference>
<keyword evidence="4" id="KW-0677">Repeat</keyword>
<dbReference type="PANTHER" id="PTHR43790">
    <property type="entry name" value="CARBOHYDRATE TRANSPORT ATP-BINDING PROTEIN MG119-RELATED"/>
    <property type="match status" value="1"/>
</dbReference>
<dbReference type="PANTHER" id="PTHR43790:SF9">
    <property type="entry name" value="GALACTOFURANOSE TRANSPORTER ATP-BINDING PROTEIN YTFR"/>
    <property type="match status" value="1"/>
</dbReference>
<evidence type="ECO:0000256" key="1">
    <source>
        <dbReference type="ARBA" id="ARBA00004202"/>
    </source>
</evidence>
<keyword evidence="6 10" id="KW-0067">ATP-binding</keyword>
<protein>
    <submittedName>
        <fullName evidence="10">Ribose import ATP-binding protein RbsA</fullName>
    </submittedName>
</protein>
<evidence type="ECO:0000259" key="9">
    <source>
        <dbReference type="PROSITE" id="PS50893"/>
    </source>
</evidence>
<comment type="subcellular location">
    <subcellularLocation>
        <location evidence="1">Cell membrane</location>
        <topology evidence="1">Peripheral membrane protein</topology>
    </subcellularLocation>
</comment>
<feature type="domain" description="ABC transporter" evidence="9">
    <location>
        <begin position="299"/>
        <end position="545"/>
    </location>
</feature>
<evidence type="ECO:0000256" key="7">
    <source>
        <dbReference type="ARBA" id="ARBA00022967"/>
    </source>
</evidence>
<dbReference type="Proteomes" id="UP000655208">
    <property type="component" value="Unassembled WGS sequence"/>
</dbReference>
<dbReference type="InterPro" id="IPR050107">
    <property type="entry name" value="ABC_carbohydrate_import_ATPase"/>
</dbReference>
<evidence type="ECO:0000313" key="10">
    <source>
        <dbReference type="EMBL" id="GGM01803.1"/>
    </source>
</evidence>
<dbReference type="Pfam" id="PF00005">
    <property type="entry name" value="ABC_tran"/>
    <property type="match status" value="2"/>
</dbReference>
<evidence type="ECO:0000256" key="3">
    <source>
        <dbReference type="ARBA" id="ARBA00022475"/>
    </source>
</evidence>
<dbReference type="GO" id="GO:0005886">
    <property type="term" value="C:plasma membrane"/>
    <property type="evidence" value="ECO:0007669"/>
    <property type="project" value="UniProtKB-SubCell"/>
</dbReference>
<dbReference type="InterPro" id="IPR017871">
    <property type="entry name" value="ABC_transporter-like_CS"/>
</dbReference>
<comment type="caution">
    <text evidence="10">The sequence shown here is derived from an EMBL/GenBank/DDBJ whole genome shotgun (WGS) entry which is preliminary data.</text>
</comment>
<keyword evidence="5" id="KW-0547">Nucleotide-binding</keyword>
<keyword evidence="2" id="KW-0813">Transport</keyword>
<dbReference type="PROSITE" id="PS00211">
    <property type="entry name" value="ABC_TRANSPORTER_1"/>
    <property type="match status" value="1"/>
</dbReference>
<sequence>MTPPEPTAADNAQVPNVIGYDLDTARSQLSAAPSAASAEAPLLEMRGIGKSFPGVQALRDVSLSVRRGEVVALLGENGAGKSTLINVLSGVFGHYDGTILLDGEPVDIHTPADAQRLGISTIHQELNLVPDMTVADNIFLGRERRSAAGLVDRRDTNARARALLERVGLTVSPRRLVRQCRVAEQQLIEVAKALSLNTRVLIMDEPTSALADAEVRRLFEVIRSLTADGVAIVYISHRLEELEELADSVNVLRDGRWIGARSMRGASRDELIRMMVGRSVADLPRRPADARPTDEQPRLSVRDLHLDPDPRAGRVGLNGVSLDVRPGEIVGLAGLMGAGRTETLEAVFGAYPARAFRGSFLLDGRPYQPHSPKQAIRRGVVLVAEDRKQQSLVLDASVKFNTSLAALGRYLSFGWVRGRRERAAVSDEVRRLGVKTSGINTRVGTLSGGNQQKVVLAKWLLTDPRVILLDEPTRGIDVGAKSEIYELVNALAAQGVGFVVASSELPELLRMSDRIVVLSEGRVTAEFDAEHADQEQILEAAMGRRSVIARTS</sequence>
<evidence type="ECO:0000256" key="4">
    <source>
        <dbReference type="ARBA" id="ARBA00022737"/>
    </source>
</evidence>
<name>A0A917SW55_9ACTN</name>
<dbReference type="GO" id="GO:0016887">
    <property type="term" value="F:ATP hydrolysis activity"/>
    <property type="evidence" value="ECO:0007669"/>
    <property type="project" value="InterPro"/>
</dbReference>
<keyword evidence="11" id="KW-1185">Reference proteome</keyword>
<feature type="domain" description="ABC transporter" evidence="9">
    <location>
        <begin position="43"/>
        <end position="279"/>
    </location>
</feature>
<dbReference type="GO" id="GO:0005524">
    <property type="term" value="F:ATP binding"/>
    <property type="evidence" value="ECO:0007669"/>
    <property type="project" value="UniProtKB-KW"/>
</dbReference>
<evidence type="ECO:0000313" key="11">
    <source>
        <dbReference type="Proteomes" id="UP000655208"/>
    </source>
</evidence>
<keyword evidence="3" id="KW-1003">Cell membrane</keyword>
<dbReference type="PROSITE" id="PS50893">
    <property type="entry name" value="ABC_TRANSPORTER_2"/>
    <property type="match status" value="2"/>
</dbReference>
<evidence type="ECO:0000256" key="8">
    <source>
        <dbReference type="ARBA" id="ARBA00023136"/>
    </source>
</evidence>
<proteinExistence type="predicted"/>
<keyword evidence="7" id="KW-1278">Translocase</keyword>
<dbReference type="SMART" id="SM00382">
    <property type="entry name" value="AAA"/>
    <property type="match status" value="2"/>
</dbReference>
<dbReference type="AlphaFoldDB" id="A0A917SW55"/>
<dbReference type="InterPro" id="IPR003593">
    <property type="entry name" value="AAA+_ATPase"/>
</dbReference>
<evidence type="ECO:0000256" key="6">
    <source>
        <dbReference type="ARBA" id="ARBA00022840"/>
    </source>
</evidence>
<accession>A0A917SW55</accession>
<keyword evidence="8" id="KW-0472">Membrane</keyword>
<dbReference type="FunFam" id="3.40.50.300:FF:000127">
    <property type="entry name" value="Ribose import ATP-binding protein RbsA"/>
    <property type="match status" value="1"/>
</dbReference>
<dbReference type="CDD" id="cd03216">
    <property type="entry name" value="ABC_Carb_Monos_I"/>
    <property type="match status" value="1"/>
</dbReference>
<gene>
    <name evidence="10" type="primary">rbsA</name>
    <name evidence="10" type="ORF">GCM10011594_22320</name>
</gene>
<dbReference type="Gene3D" id="3.40.50.300">
    <property type="entry name" value="P-loop containing nucleotide triphosphate hydrolases"/>
    <property type="match status" value="2"/>
</dbReference>
<evidence type="ECO:0000256" key="5">
    <source>
        <dbReference type="ARBA" id="ARBA00022741"/>
    </source>
</evidence>
<dbReference type="SUPFAM" id="SSF52540">
    <property type="entry name" value="P-loop containing nucleoside triphosphate hydrolases"/>
    <property type="match status" value="2"/>
</dbReference>
<dbReference type="EMBL" id="BMNA01000004">
    <property type="protein sequence ID" value="GGM01803.1"/>
    <property type="molecule type" value="Genomic_DNA"/>
</dbReference>
<reference evidence="10" key="1">
    <citation type="journal article" date="2014" name="Int. J. Syst. Evol. Microbiol.">
        <title>Complete genome sequence of Corynebacterium casei LMG S-19264T (=DSM 44701T), isolated from a smear-ripened cheese.</title>
        <authorList>
            <consortium name="US DOE Joint Genome Institute (JGI-PGF)"/>
            <person name="Walter F."/>
            <person name="Albersmeier A."/>
            <person name="Kalinowski J."/>
            <person name="Ruckert C."/>
        </authorList>
    </citation>
    <scope>NUCLEOTIDE SEQUENCE</scope>
    <source>
        <strain evidence="10">CGMCC 4.7308</strain>
    </source>
</reference>
<dbReference type="InterPro" id="IPR027417">
    <property type="entry name" value="P-loop_NTPase"/>
</dbReference>